<comment type="caution">
    <text evidence="1">The sequence shown here is derived from an EMBL/GenBank/DDBJ whole genome shotgun (WGS) entry which is preliminary data.</text>
</comment>
<reference evidence="2" key="1">
    <citation type="journal article" date="2023" name="Front. Plant Sci.">
        <title>Chromosomal-level genome assembly of Melastoma candidum provides insights into trichome evolution.</title>
        <authorList>
            <person name="Zhong Y."/>
            <person name="Wu W."/>
            <person name="Sun C."/>
            <person name="Zou P."/>
            <person name="Liu Y."/>
            <person name="Dai S."/>
            <person name="Zhou R."/>
        </authorList>
    </citation>
    <scope>NUCLEOTIDE SEQUENCE [LARGE SCALE GENOMIC DNA]</scope>
</reference>
<evidence type="ECO:0000313" key="1">
    <source>
        <dbReference type="EMBL" id="KAI4312022.1"/>
    </source>
</evidence>
<dbReference type="Proteomes" id="UP001057402">
    <property type="component" value="Chromosome 11"/>
</dbReference>
<sequence>MSDGGVVVVLDVEEEAFSGVYSRGTEDFPDSPIKGGGFAKRGSMKGSEHNHVEGSCGDHGREVIFIPASLSGAGTAEKVGPTTDHHHINVGIVNKSPFVMRRSRSGRANSLPWILHPRRLLLLFATLSSIGTMILIYLTLLISKGEIE</sequence>
<protein>
    <submittedName>
        <fullName evidence="1">Uncharacterized protein</fullName>
    </submittedName>
</protein>
<dbReference type="EMBL" id="CM042890">
    <property type="protein sequence ID" value="KAI4312022.1"/>
    <property type="molecule type" value="Genomic_DNA"/>
</dbReference>
<accession>A0ACB9LLF6</accession>
<name>A0ACB9LLF6_9MYRT</name>
<organism evidence="1 2">
    <name type="scientific">Melastoma candidum</name>
    <dbReference type="NCBI Taxonomy" id="119954"/>
    <lineage>
        <taxon>Eukaryota</taxon>
        <taxon>Viridiplantae</taxon>
        <taxon>Streptophyta</taxon>
        <taxon>Embryophyta</taxon>
        <taxon>Tracheophyta</taxon>
        <taxon>Spermatophyta</taxon>
        <taxon>Magnoliopsida</taxon>
        <taxon>eudicotyledons</taxon>
        <taxon>Gunneridae</taxon>
        <taxon>Pentapetalae</taxon>
        <taxon>rosids</taxon>
        <taxon>malvids</taxon>
        <taxon>Myrtales</taxon>
        <taxon>Melastomataceae</taxon>
        <taxon>Melastomatoideae</taxon>
        <taxon>Melastomateae</taxon>
        <taxon>Melastoma</taxon>
    </lineage>
</organism>
<keyword evidence="2" id="KW-1185">Reference proteome</keyword>
<evidence type="ECO:0000313" key="2">
    <source>
        <dbReference type="Proteomes" id="UP001057402"/>
    </source>
</evidence>
<gene>
    <name evidence="1" type="ORF">MLD38_036878</name>
</gene>
<proteinExistence type="predicted"/>